<keyword evidence="2" id="KW-1185">Reference proteome</keyword>
<dbReference type="EMBL" id="QEFB01000003">
    <property type="protein sequence ID" value="PWC07665.1"/>
    <property type="molecule type" value="Genomic_DNA"/>
</dbReference>
<dbReference type="Proteomes" id="UP000244962">
    <property type="component" value="Unassembled WGS sequence"/>
</dbReference>
<comment type="caution">
    <text evidence="1">The sequence shown here is derived from an EMBL/GenBank/DDBJ whole genome shotgun (WGS) entry which is preliminary data.</text>
</comment>
<sequence length="104" mass="11813">MEPMTEGTRMSDTGRLAKARDELRRVRERIDQHPLNDPAFLEARSVIAEHQESEREVVAAELARRNLPSLGSQSRALVLGLTSLARLNRKRIRLEEQIAKLESA</sequence>
<protein>
    <submittedName>
        <fullName evidence="1">Uncharacterized protein</fullName>
    </submittedName>
</protein>
<organism evidence="1 2">
    <name type="scientific">Mycetocola zhujimingii</name>
    <dbReference type="NCBI Taxonomy" id="2079792"/>
    <lineage>
        <taxon>Bacteria</taxon>
        <taxon>Bacillati</taxon>
        <taxon>Actinomycetota</taxon>
        <taxon>Actinomycetes</taxon>
        <taxon>Micrococcales</taxon>
        <taxon>Microbacteriaceae</taxon>
        <taxon>Mycetocola</taxon>
    </lineage>
</organism>
<accession>A0A2U1TFI8</accession>
<gene>
    <name evidence="1" type="ORF">DF223_05110</name>
</gene>
<proteinExistence type="predicted"/>
<evidence type="ECO:0000313" key="1">
    <source>
        <dbReference type="EMBL" id="PWC07665.1"/>
    </source>
</evidence>
<reference evidence="2" key="1">
    <citation type="submission" date="2018-04" db="EMBL/GenBank/DDBJ databases">
        <authorList>
            <person name="Liu S."/>
            <person name="Wang Z."/>
            <person name="Li J."/>
        </authorList>
    </citation>
    <scope>NUCLEOTIDE SEQUENCE [LARGE SCALE GENOMIC DNA]</scope>
    <source>
        <strain evidence="2">622</strain>
    </source>
</reference>
<evidence type="ECO:0000313" key="2">
    <source>
        <dbReference type="Proteomes" id="UP000244962"/>
    </source>
</evidence>
<dbReference type="AlphaFoldDB" id="A0A2U1TFI8"/>
<name>A0A2U1TFI8_9MICO</name>